<gene>
    <name evidence="17" type="primary">LOC104956491</name>
</gene>
<dbReference type="InterPro" id="IPR002049">
    <property type="entry name" value="LE_dom"/>
</dbReference>
<evidence type="ECO:0008006" key="18">
    <source>
        <dbReference type="Google" id="ProtNLM"/>
    </source>
</evidence>
<evidence type="ECO:0000256" key="12">
    <source>
        <dbReference type="SAM" id="MobiDB-lite"/>
    </source>
</evidence>
<dbReference type="Gene3D" id="2.60.40.10">
    <property type="entry name" value="Immunoglobulins"/>
    <property type="match status" value="1"/>
</dbReference>
<dbReference type="SUPFAM" id="SSF57196">
    <property type="entry name" value="EGF/Laminin"/>
    <property type="match status" value="1"/>
</dbReference>
<dbReference type="InterPro" id="IPR013783">
    <property type="entry name" value="Ig-like_fold"/>
</dbReference>
<dbReference type="Pfam" id="PF00057">
    <property type="entry name" value="Ldl_recept_a"/>
    <property type="match status" value="2"/>
</dbReference>
<dbReference type="GO" id="GO:0030154">
    <property type="term" value="P:cell differentiation"/>
    <property type="evidence" value="ECO:0007669"/>
    <property type="project" value="UniProtKB-ARBA"/>
</dbReference>
<organism evidence="16 17">
    <name type="scientific">Notothenia coriiceps</name>
    <name type="common">black rockcod</name>
    <dbReference type="NCBI Taxonomy" id="8208"/>
    <lineage>
        <taxon>Eukaryota</taxon>
        <taxon>Metazoa</taxon>
        <taxon>Chordata</taxon>
        <taxon>Craniata</taxon>
        <taxon>Vertebrata</taxon>
        <taxon>Euteleostomi</taxon>
        <taxon>Actinopterygii</taxon>
        <taxon>Neopterygii</taxon>
        <taxon>Teleostei</taxon>
        <taxon>Neoteleostei</taxon>
        <taxon>Acanthomorphata</taxon>
        <taxon>Eupercaria</taxon>
        <taxon>Perciformes</taxon>
        <taxon>Notothenioidei</taxon>
        <taxon>Nototheniidae</taxon>
        <taxon>Notothenia</taxon>
    </lineage>
</organism>
<dbReference type="CDD" id="cd00055">
    <property type="entry name" value="EGF_Lam"/>
    <property type="match status" value="2"/>
</dbReference>
<dbReference type="FunFam" id="2.10.25.10:FF:000106">
    <property type="entry name" value="Heparan sulfate proteoglycan 2"/>
    <property type="match status" value="1"/>
</dbReference>
<dbReference type="AlphaFoldDB" id="A0A6I9P5R2"/>
<dbReference type="GO" id="GO:0009888">
    <property type="term" value="P:tissue development"/>
    <property type="evidence" value="ECO:0007669"/>
    <property type="project" value="TreeGrafter"/>
</dbReference>
<evidence type="ECO:0000256" key="11">
    <source>
        <dbReference type="PROSITE-ProRule" id="PRU00460"/>
    </source>
</evidence>
<dbReference type="SUPFAM" id="SSF57424">
    <property type="entry name" value="LDL receptor-like module"/>
    <property type="match status" value="2"/>
</dbReference>
<dbReference type="CDD" id="cd00112">
    <property type="entry name" value="LDLa"/>
    <property type="match status" value="2"/>
</dbReference>
<dbReference type="InterPro" id="IPR007110">
    <property type="entry name" value="Ig-like_dom"/>
</dbReference>
<dbReference type="PRINTS" id="PR00261">
    <property type="entry name" value="LDLRECEPTOR"/>
</dbReference>
<evidence type="ECO:0000313" key="16">
    <source>
        <dbReference type="Proteomes" id="UP000504611"/>
    </source>
</evidence>
<dbReference type="InterPro" id="IPR050440">
    <property type="entry name" value="Laminin/Netrin_ECM"/>
</dbReference>
<dbReference type="KEGG" id="ncc:104956491"/>
<evidence type="ECO:0000256" key="6">
    <source>
        <dbReference type="ARBA" id="ARBA00022869"/>
    </source>
</evidence>
<dbReference type="PROSITE" id="PS50068">
    <property type="entry name" value="LDLRA_2"/>
    <property type="match status" value="2"/>
</dbReference>
<feature type="compositionally biased region" description="Low complexity" evidence="12">
    <location>
        <begin position="821"/>
        <end position="844"/>
    </location>
</feature>
<comment type="subcellular location">
    <subcellularLocation>
        <location evidence="1">Secreted</location>
        <location evidence="1">Extracellular space</location>
        <location evidence="1">Extracellular matrix</location>
        <location evidence="1">Basement membrane</location>
    </subcellularLocation>
</comment>
<feature type="compositionally biased region" description="Basic and acidic residues" evidence="12">
    <location>
        <begin position="883"/>
        <end position="899"/>
    </location>
</feature>
<dbReference type="SMART" id="SM00192">
    <property type="entry name" value="LDLa"/>
    <property type="match status" value="2"/>
</dbReference>
<dbReference type="PANTHER" id="PTHR10574:SF444">
    <property type="entry name" value="BASEMENT MEMBRANE-SPECIFIC HEPARAN SULFATE PROTEOGLYCAN CORE PROTEIN"/>
    <property type="match status" value="1"/>
</dbReference>
<feature type="disulfide bond" evidence="10">
    <location>
        <begin position="15"/>
        <end position="33"/>
    </location>
</feature>
<dbReference type="InterPro" id="IPR003599">
    <property type="entry name" value="Ig_sub"/>
</dbReference>
<feature type="compositionally biased region" description="Basic and acidic residues" evidence="12">
    <location>
        <begin position="918"/>
        <end position="944"/>
    </location>
</feature>
<dbReference type="Gene3D" id="4.10.400.10">
    <property type="entry name" value="Low-density Lipoprotein Receptor"/>
    <property type="match status" value="2"/>
</dbReference>
<dbReference type="FunFam" id="4.10.400.10:FF:000058">
    <property type="entry name" value="Basement membrane-specific heparan sulfate proteoglycan core protein"/>
    <property type="match status" value="1"/>
</dbReference>
<comment type="caution">
    <text evidence="11">Lacks conserved residue(s) required for the propagation of feature annotation.</text>
</comment>
<dbReference type="Proteomes" id="UP000504611">
    <property type="component" value="Unplaced"/>
</dbReference>
<evidence type="ECO:0000256" key="2">
    <source>
        <dbReference type="ARBA" id="ARBA00022525"/>
    </source>
</evidence>
<dbReference type="InterPro" id="IPR002172">
    <property type="entry name" value="LDrepeatLR_classA_rpt"/>
</dbReference>
<evidence type="ECO:0000256" key="7">
    <source>
        <dbReference type="ARBA" id="ARBA00023157"/>
    </source>
</evidence>
<dbReference type="FunFam" id="2.60.40.10:FF:000349">
    <property type="entry name" value="Basement membrane-specific heparan sulfate proteoglycan core protein"/>
    <property type="match status" value="1"/>
</dbReference>
<feature type="disulfide bond" evidence="10">
    <location>
        <begin position="71"/>
        <end position="86"/>
    </location>
</feature>
<dbReference type="PROSITE" id="PS01248">
    <property type="entry name" value="EGF_LAM_1"/>
    <property type="match status" value="1"/>
</dbReference>
<feature type="domain" description="Laminin IV type A" evidence="15">
    <location>
        <begin position="239"/>
        <end position="415"/>
    </location>
</feature>
<dbReference type="InterPro" id="IPR036179">
    <property type="entry name" value="Ig-like_dom_sf"/>
</dbReference>
<dbReference type="PROSITE" id="PS51115">
    <property type="entry name" value="LAMININ_IVA"/>
    <property type="match status" value="1"/>
</dbReference>
<dbReference type="GO" id="GO:0072359">
    <property type="term" value="P:circulatory system development"/>
    <property type="evidence" value="ECO:0007669"/>
    <property type="project" value="UniProtKB-ARBA"/>
</dbReference>
<feature type="disulfide bond" evidence="11">
    <location>
        <begin position="468"/>
        <end position="477"/>
    </location>
</feature>
<name>A0A6I9P5R2_9TELE</name>
<evidence type="ECO:0000313" key="17">
    <source>
        <dbReference type="RefSeq" id="XP_010782273.1"/>
    </source>
</evidence>
<feature type="domain" description="Ig-like" evidence="14">
    <location>
        <begin position="89"/>
        <end position="166"/>
    </location>
</feature>
<dbReference type="SMART" id="SM00281">
    <property type="entry name" value="LamB"/>
    <property type="match status" value="1"/>
</dbReference>
<dbReference type="OrthoDB" id="8961615at2759"/>
<dbReference type="PANTHER" id="PTHR10574">
    <property type="entry name" value="NETRIN/LAMININ-RELATED"/>
    <property type="match status" value="1"/>
</dbReference>
<dbReference type="Gene3D" id="2.10.25.10">
    <property type="entry name" value="Laminin"/>
    <property type="match status" value="2"/>
</dbReference>
<dbReference type="Pfam" id="PF13927">
    <property type="entry name" value="Ig_3"/>
    <property type="match status" value="1"/>
</dbReference>
<evidence type="ECO:0000256" key="5">
    <source>
        <dbReference type="ARBA" id="ARBA00022737"/>
    </source>
</evidence>
<evidence type="ECO:0000259" key="15">
    <source>
        <dbReference type="PROSITE" id="PS51115"/>
    </source>
</evidence>
<evidence type="ECO:0000256" key="1">
    <source>
        <dbReference type="ARBA" id="ARBA00004302"/>
    </source>
</evidence>
<dbReference type="GO" id="GO:0005604">
    <property type="term" value="C:basement membrane"/>
    <property type="evidence" value="ECO:0007669"/>
    <property type="project" value="UniProtKB-SubCell"/>
</dbReference>
<dbReference type="SMART" id="SM00409">
    <property type="entry name" value="IG"/>
    <property type="match status" value="1"/>
</dbReference>
<feature type="compositionally biased region" description="Basic residues" evidence="12">
    <location>
        <begin position="980"/>
        <end position="994"/>
    </location>
</feature>
<keyword evidence="4" id="KW-0732">Signal</keyword>
<feature type="region of interest" description="Disordered" evidence="12">
    <location>
        <begin position="778"/>
        <end position="1024"/>
    </location>
</feature>
<dbReference type="GeneID" id="104956491"/>
<evidence type="ECO:0000256" key="8">
    <source>
        <dbReference type="ARBA" id="ARBA00023180"/>
    </source>
</evidence>
<dbReference type="CDD" id="cd05743">
    <property type="entry name" value="Ig_Perlecan_like"/>
    <property type="match status" value="1"/>
</dbReference>
<dbReference type="RefSeq" id="XP_010782273.1">
    <property type="nucleotide sequence ID" value="XM_010783971.1"/>
</dbReference>
<evidence type="ECO:0000256" key="9">
    <source>
        <dbReference type="ARBA" id="ARBA00023292"/>
    </source>
</evidence>
<feature type="region of interest" description="Disordered" evidence="12">
    <location>
        <begin position="611"/>
        <end position="640"/>
    </location>
</feature>
<keyword evidence="7 11" id="KW-1015">Disulfide bond</keyword>
<accession>A0A6I9P5R2</accession>
<dbReference type="InterPro" id="IPR003598">
    <property type="entry name" value="Ig_sub2"/>
</dbReference>
<feature type="disulfide bond" evidence="10">
    <location>
        <begin position="27"/>
        <end position="42"/>
    </location>
</feature>
<dbReference type="PROSITE" id="PS50027">
    <property type="entry name" value="EGF_LAM_2"/>
    <property type="match status" value="1"/>
</dbReference>
<feature type="domain" description="Laminin EGF-like" evidence="13">
    <location>
        <begin position="449"/>
        <end position="498"/>
    </location>
</feature>
<keyword evidence="9 11" id="KW-0424">Laminin EGF-like domain</keyword>
<dbReference type="InterPro" id="IPR036055">
    <property type="entry name" value="LDL_receptor-like_sf"/>
</dbReference>
<dbReference type="SMART" id="SM00180">
    <property type="entry name" value="EGF_Lam"/>
    <property type="match status" value="2"/>
</dbReference>
<keyword evidence="8" id="KW-0325">Glycoprotein</keyword>
<keyword evidence="2" id="KW-0964">Secreted</keyword>
<reference evidence="17" key="1">
    <citation type="submission" date="2025-08" db="UniProtKB">
        <authorList>
            <consortium name="RefSeq"/>
        </authorList>
    </citation>
    <scope>IDENTIFICATION</scope>
    <source>
        <tissue evidence="17">Muscle</tissue>
    </source>
</reference>
<sequence>MAGTPSPCEPNEFKCKNGRCALKLWRCDGDNDCEDNSDETDCPTKGPGDRCAPEQFECLSDRTCIPASYQCDDEPDCPDRSDEFGCTPPSVTSPPEESIEVARGGTVTFTCQAVGVPTPIITWRLNWGHIPLSGRISMTNENGQGTLTIRDVKEADQGAYTCEAINAKGLVFGIPDGVLTLTSSPNPGNCPSGHFSIQGRCVSCFCAGLSKNCKGTGRYRNQISLRFTEEEDFKGAVRGSEQQFSLSNSRNSDTITEGISQRGSEVSYRAFSSLPNDVYYWLLPPSFRGDKVTAYGGSLSYTLRFEPLQRSLAIDGQPDVVLQGSGIFLEHFSKTRPQPRTPSSVSVTFRESSWRRADGQPCTREHLLMALADVSVFMIRASYSDLMAESSISDIKMDVAVPHSTGNERALEVEECSCPQGYTGPSCQECDVGYTRSSSGLYLGTCDRCDCNGHANGCDSETGRCLQCLHNTVGPRCERCQTGFYGNPVTGGAQACQPCPCPGTASSNQFSSTCHLEADGQPTCDNCPPGYTGRNCEREEKLPADSCDDPFLEKQIEGLLPVGCGAEAVFNFSWEKQIFPYGSGDDDETAGTTVLPSQTLFSAAIHHRTTRETKSTGVGDVSVAPNRLSPRIPTRFTPSPEIRHSSLQQLLRMHLNTFNKRLSMLESNTLDMKDSIHRMEDQQLQLSSNLRELIAIQSVGEKNTKVGELEKGYTDMDARLSRLEGRLEILIDGFTALAQEMNRMKRARHVSRSIPEKRDPPLPATLLPLSLYPMHGVKPTEPPFTSRATVPKSIPTPGLPADKPNTARQRVRKLKSASKASTRTTLSRPRTTSQSASKSKTTVKPNTKLTAGRRSAVTAKQVPSQAKPKQVKGAITTFQLEPPSHKAKPDQAKRKDSPPIRRNGRHKAFRSDAPVPKKVQERGKSPEGESKRSHNGGEKTEDNSYKLVSQNTRKKTASTTKPTTTKKTSNATVKRTTSSKTKKKANTTVKRKPTPPKAKAATAKRLTKKPEQKKKKTKSQPGVLDLLQLLQGNYKSGKKGRNQDGSLHVVLGRLAIPIRIIPDD</sequence>
<proteinExistence type="predicted"/>
<dbReference type="SMART" id="SM00408">
    <property type="entry name" value="IGc2"/>
    <property type="match status" value="1"/>
</dbReference>
<dbReference type="PROSITE" id="PS50835">
    <property type="entry name" value="IG_LIKE"/>
    <property type="match status" value="1"/>
</dbReference>
<feature type="disulfide bond" evidence="10">
    <location>
        <begin position="8"/>
        <end position="20"/>
    </location>
</feature>
<evidence type="ECO:0000256" key="4">
    <source>
        <dbReference type="ARBA" id="ARBA00022729"/>
    </source>
</evidence>
<dbReference type="InterPro" id="IPR056863">
    <property type="entry name" value="LMN_ATRN_NET-like_EGF"/>
</dbReference>
<dbReference type="SUPFAM" id="SSF48726">
    <property type="entry name" value="Immunoglobulin"/>
    <property type="match status" value="1"/>
</dbReference>
<dbReference type="GO" id="GO:0009887">
    <property type="term" value="P:animal organ morphogenesis"/>
    <property type="evidence" value="ECO:0007669"/>
    <property type="project" value="TreeGrafter"/>
</dbReference>
<evidence type="ECO:0000256" key="3">
    <source>
        <dbReference type="ARBA" id="ARBA00022530"/>
    </source>
</evidence>
<dbReference type="Pfam" id="PF00052">
    <property type="entry name" value="Laminin_B"/>
    <property type="match status" value="1"/>
</dbReference>
<evidence type="ECO:0000259" key="13">
    <source>
        <dbReference type="PROSITE" id="PS50027"/>
    </source>
</evidence>
<keyword evidence="16" id="KW-1185">Reference proteome</keyword>
<keyword evidence="3" id="KW-0272">Extracellular matrix</keyword>
<evidence type="ECO:0000256" key="10">
    <source>
        <dbReference type="PROSITE-ProRule" id="PRU00124"/>
    </source>
</evidence>
<keyword evidence="6" id="KW-0084">Basement membrane</keyword>
<dbReference type="PROSITE" id="PS01209">
    <property type="entry name" value="LDLRA_1"/>
    <property type="match status" value="2"/>
</dbReference>
<dbReference type="Pfam" id="PF24973">
    <property type="entry name" value="EGF_LMN_ATRN"/>
    <property type="match status" value="1"/>
</dbReference>
<evidence type="ECO:0000259" key="14">
    <source>
        <dbReference type="PROSITE" id="PS50835"/>
    </source>
</evidence>
<dbReference type="InterPro" id="IPR023415">
    <property type="entry name" value="LDLR_class-A_CS"/>
</dbReference>
<dbReference type="InterPro" id="IPR000034">
    <property type="entry name" value="Laminin_IV"/>
</dbReference>
<feature type="compositionally biased region" description="Basic residues" evidence="12">
    <location>
        <begin position="1005"/>
        <end position="1018"/>
    </location>
</feature>
<dbReference type="Pfam" id="PF00053">
    <property type="entry name" value="EGF_laminin"/>
    <property type="match status" value="2"/>
</dbReference>
<feature type="compositionally biased region" description="Low complexity" evidence="12">
    <location>
        <begin position="957"/>
        <end position="979"/>
    </location>
</feature>
<keyword evidence="5" id="KW-0677">Repeat</keyword>
<protein>
    <recommendedName>
        <fullName evidence="18">Basement membrane-specific heparan sulfate proteoglycan core protein-like</fullName>
    </recommendedName>
</protein>